<name>A0A9N9K8S8_9GLOM</name>
<gene>
    <name evidence="1" type="ORF">RFULGI_LOCUS18954</name>
</gene>
<feature type="non-terminal residue" evidence="1">
    <location>
        <position position="1"/>
    </location>
</feature>
<dbReference type="OrthoDB" id="10618593at2759"/>
<dbReference type="Proteomes" id="UP000789396">
    <property type="component" value="Unassembled WGS sequence"/>
</dbReference>
<protein>
    <submittedName>
        <fullName evidence="1">16709_t:CDS:1</fullName>
    </submittedName>
</protein>
<keyword evidence="2" id="KW-1185">Reference proteome</keyword>
<reference evidence="1" key="1">
    <citation type="submission" date="2021-06" db="EMBL/GenBank/DDBJ databases">
        <authorList>
            <person name="Kallberg Y."/>
            <person name="Tangrot J."/>
            <person name="Rosling A."/>
        </authorList>
    </citation>
    <scope>NUCLEOTIDE SEQUENCE</scope>
    <source>
        <strain evidence="1">IN212</strain>
    </source>
</reference>
<accession>A0A9N9K8S8</accession>
<evidence type="ECO:0000313" key="2">
    <source>
        <dbReference type="Proteomes" id="UP000789396"/>
    </source>
</evidence>
<dbReference type="AlphaFoldDB" id="A0A9N9K8S8"/>
<dbReference type="EMBL" id="CAJVPZ010087621">
    <property type="protein sequence ID" value="CAG8812874.1"/>
    <property type="molecule type" value="Genomic_DNA"/>
</dbReference>
<evidence type="ECO:0000313" key="1">
    <source>
        <dbReference type="EMBL" id="CAG8812874.1"/>
    </source>
</evidence>
<comment type="caution">
    <text evidence="1">The sequence shown here is derived from an EMBL/GenBank/DDBJ whole genome shotgun (WGS) entry which is preliminary data.</text>
</comment>
<organism evidence="1 2">
    <name type="scientific">Racocetra fulgida</name>
    <dbReference type="NCBI Taxonomy" id="60492"/>
    <lineage>
        <taxon>Eukaryota</taxon>
        <taxon>Fungi</taxon>
        <taxon>Fungi incertae sedis</taxon>
        <taxon>Mucoromycota</taxon>
        <taxon>Glomeromycotina</taxon>
        <taxon>Glomeromycetes</taxon>
        <taxon>Diversisporales</taxon>
        <taxon>Gigasporaceae</taxon>
        <taxon>Racocetra</taxon>
    </lineage>
</organism>
<proteinExistence type="predicted"/>
<feature type="non-terminal residue" evidence="1">
    <location>
        <position position="51"/>
    </location>
</feature>
<sequence>SESLLQNQSGQGIALERQMQIWTFERDKRDKELKKLETDYEMLKKQNCELQ</sequence>